<dbReference type="HOGENOM" id="CLU_2248090_0_0_0"/>
<dbReference type="AlphaFoldDB" id="A7NM72"/>
<keyword evidence="2" id="KW-1185">Reference proteome</keyword>
<reference evidence="1 2" key="1">
    <citation type="submission" date="2007-08" db="EMBL/GenBank/DDBJ databases">
        <title>Complete sequence of Roseiflexus castenholzii DSM 13941.</title>
        <authorList>
            <consortium name="US DOE Joint Genome Institute"/>
            <person name="Copeland A."/>
            <person name="Lucas S."/>
            <person name="Lapidus A."/>
            <person name="Barry K."/>
            <person name="Glavina del Rio T."/>
            <person name="Dalin E."/>
            <person name="Tice H."/>
            <person name="Pitluck S."/>
            <person name="Thompson L.S."/>
            <person name="Brettin T."/>
            <person name="Bruce D."/>
            <person name="Detter J.C."/>
            <person name="Han C."/>
            <person name="Tapia R."/>
            <person name="Schmutz J."/>
            <person name="Larimer F."/>
            <person name="Land M."/>
            <person name="Hauser L."/>
            <person name="Kyrpides N."/>
            <person name="Mikhailova N."/>
            <person name="Bryant D.A."/>
            <person name="Hanada S."/>
            <person name="Tsukatani Y."/>
            <person name="Richardson P."/>
        </authorList>
    </citation>
    <scope>NUCLEOTIDE SEQUENCE [LARGE SCALE GENOMIC DNA]</scope>
    <source>
        <strain evidence="2">DSM 13941 / HLO8</strain>
    </source>
</reference>
<dbReference type="STRING" id="383372.Rcas_2548"/>
<evidence type="ECO:0000313" key="2">
    <source>
        <dbReference type="Proteomes" id="UP000000263"/>
    </source>
</evidence>
<evidence type="ECO:0000313" key="1">
    <source>
        <dbReference type="EMBL" id="ABU58627.1"/>
    </source>
</evidence>
<dbReference type="EMBL" id="CP000804">
    <property type="protein sequence ID" value="ABU58627.1"/>
    <property type="molecule type" value="Genomic_DNA"/>
</dbReference>
<name>A7NM72_ROSCS</name>
<dbReference type="OrthoDB" id="9908125at2"/>
<dbReference type="Proteomes" id="UP000000263">
    <property type="component" value="Chromosome"/>
</dbReference>
<proteinExistence type="predicted"/>
<dbReference type="KEGG" id="rca:Rcas_2548"/>
<dbReference type="RefSeq" id="WP_012121051.1">
    <property type="nucleotide sequence ID" value="NC_009767.1"/>
</dbReference>
<organism evidence="1 2">
    <name type="scientific">Roseiflexus castenholzii (strain DSM 13941 / HLO8)</name>
    <dbReference type="NCBI Taxonomy" id="383372"/>
    <lineage>
        <taxon>Bacteria</taxon>
        <taxon>Bacillati</taxon>
        <taxon>Chloroflexota</taxon>
        <taxon>Chloroflexia</taxon>
        <taxon>Chloroflexales</taxon>
        <taxon>Roseiflexineae</taxon>
        <taxon>Roseiflexaceae</taxon>
        <taxon>Roseiflexus</taxon>
    </lineage>
</organism>
<accession>A7NM72</accession>
<protein>
    <submittedName>
        <fullName evidence="1">Uncharacterized protein</fullName>
    </submittedName>
</protein>
<gene>
    <name evidence="1" type="ordered locus">Rcas_2548</name>
</gene>
<sequence>MKKRVIIGGILVTLALIVVCSGAGMTAIRRSGVAPPQFVIDLGPVQALGRLSTIPVCSYATSCLLDPSGRDVAIYTIWIIQRPALPGAPSRAIRLASLVIDDGS</sequence>